<evidence type="ECO:0000256" key="13">
    <source>
        <dbReference type="ARBA" id="ARBA00023136"/>
    </source>
</evidence>
<evidence type="ECO:0000256" key="12">
    <source>
        <dbReference type="ARBA" id="ARBA00023012"/>
    </source>
</evidence>
<feature type="modified residue" description="Phosphohistidine" evidence="16">
    <location>
        <position position="1184"/>
    </location>
</feature>
<comment type="subunit">
    <text evidence="14">At low DSF concentrations, interacts with RpfF.</text>
</comment>
<dbReference type="Pfam" id="PF01627">
    <property type="entry name" value="Hpt"/>
    <property type="match status" value="1"/>
</dbReference>
<feature type="domain" description="PAS" evidence="22">
    <location>
        <begin position="5"/>
        <end position="76"/>
    </location>
</feature>
<keyword evidence="8" id="KW-0547">Nucleotide-binding</keyword>
<dbReference type="InterPro" id="IPR005467">
    <property type="entry name" value="His_kinase_dom"/>
</dbReference>
<dbReference type="InterPro" id="IPR035965">
    <property type="entry name" value="PAS-like_dom_sf"/>
</dbReference>
<dbReference type="RefSeq" id="WP_207334000.1">
    <property type="nucleotide sequence ID" value="NZ_JAFMYU010000002.1"/>
</dbReference>
<dbReference type="SMART" id="SM00065">
    <property type="entry name" value="GAF"/>
    <property type="match status" value="1"/>
</dbReference>
<dbReference type="InterPro" id="IPR000014">
    <property type="entry name" value="PAS"/>
</dbReference>
<keyword evidence="18" id="KW-0175">Coiled coil</keyword>
<sequence>MTTTQPFDVRHTVDQLNLIGLTVEHDGSVSYVNPYTLRVTAWSIDDVIGRNFFDVLVPPDDRPTLETLFREALQRGGFPESREVQLLTRSGSTRNVHINSFIPTGAGGRPDAFTIIGEDLTNKRRVASALSNTNAQLQDLVDNTSDLIQLITLDGKFIFVNKAWRDLLGYSADQIAQLTLRDVLHPDYVKSTIDRLQRVQEGEPNPSFETVFRSRDGRTVFLSGSVNCRYDQGKPTAFRCILRDITQKIRSEKAQRLYYSIASWTLNTPNLDDFYQRVHRELGNIIDASNFFIALYDQSKRYLTFPYYVDESFQGSVRFTKKRLGSGLTEYTINANKPLFLYDTDILRLADEHQIDLYGQQQPKVMLTAPLRIGDEITGIIGVKSYDDASLYGPRDLELLEFISGQVALAIARKQAEAALNKQTARLNAIFDSSTYLIWSANKAMQLTSFNKNYARLIEQLTGEQPRLYLLTHQQNWITVGEENRKMLDERYRLAFKGQPQNFEMRFDLSGKETWLELHLNPILLTGGVIEEVSGIARDITTRKGAQMNIERSEEKFRGIFENLQDIYVRVDRQSRITMISPSVFKRSGYMPDEVLGQNALQYFVDPSVVRRALFKLVRTRSLRNFEATLRRKDGTERQFMFNMLLLKDEDGRYSVIAALARDITELKRQSAELVKAKDEAERSLKVKERFLANMSHEIRTPMNGVIGMVDLLNDTVLNDEQRDYVRTIRRSSETLLNILNDILDLSKIEAGKMVLHEAPVALGEVFEKLIALFGQQANAKDNRLFYTLAPDLPQFVIADQTRLLQILSNLTSNALKFTENGTVEVAASLVSKRGKFNRIKVEVKDSGIGISPENIGLLFNSFSQVDTSSRKSFGGTGLGLSISKELASLMKGEVGVESTVGMGSTFWFTVEVKETAISPTQSPAEAAADMKVTDFFTHYNPIVLLVDDNIVNRKVASEILRKAGCVVTNAASGPEAIEKVTASYAPGGTPFDVIFMDIQMPDMDGVETTKHLRDQHGKALPKIVAMTAYSMREDRERFLSQGLDDYIAKPIRAQGLIAKVSELVKKSGEQRADSREQRGESREGRAAGSGQGGESRAQRAENWSSNAQPLNSMPAAPSPTLLAPYADVPVIDLDILEQLRDIGGAELVESVFDDFVTEATELVQESLTAFAAGDIATVKSHLHTLKGSAGTVGVARLARIAREAEGKLKVQDTSQLAQELAALKAAFDEFMATPRP</sequence>
<dbReference type="GO" id="GO:0006355">
    <property type="term" value="P:regulation of DNA-templated transcription"/>
    <property type="evidence" value="ECO:0007669"/>
    <property type="project" value="InterPro"/>
</dbReference>
<keyword evidence="9" id="KW-0418">Kinase</keyword>
<dbReference type="Pfam" id="PF13185">
    <property type="entry name" value="GAF_2"/>
    <property type="match status" value="1"/>
</dbReference>
<evidence type="ECO:0000259" key="21">
    <source>
        <dbReference type="PROSITE" id="PS50110"/>
    </source>
</evidence>
<dbReference type="PANTHER" id="PTHR45339:SF1">
    <property type="entry name" value="HYBRID SIGNAL TRANSDUCTION HISTIDINE KINASE J"/>
    <property type="match status" value="1"/>
</dbReference>
<feature type="domain" description="HPt" evidence="24">
    <location>
        <begin position="1145"/>
        <end position="1237"/>
    </location>
</feature>
<dbReference type="Pfam" id="PF00512">
    <property type="entry name" value="HisKA"/>
    <property type="match status" value="1"/>
</dbReference>
<evidence type="ECO:0000259" key="23">
    <source>
        <dbReference type="PROSITE" id="PS50113"/>
    </source>
</evidence>
<dbReference type="InterPro" id="IPR001610">
    <property type="entry name" value="PAC"/>
</dbReference>
<dbReference type="InterPro" id="IPR011006">
    <property type="entry name" value="CheY-like_superfamily"/>
</dbReference>
<feature type="domain" description="PAC" evidence="23">
    <location>
        <begin position="624"/>
        <end position="676"/>
    </location>
</feature>
<dbReference type="InterPro" id="IPR003018">
    <property type="entry name" value="GAF"/>
</dbReference>
<feature type="domain" description="Response regulatory" evidence="21">
    <location>
        <begin position="943"/>
        <end position="1065"/>
    </location>
</feature>
<dbReference type="InterPro" id="IPR036641">
    <property type="entry name" value="HPT_dom_sf"/>
</dbReference>
<dbReference type="SMART" id="SM00388">
    <property type="entry name" value="HisKA"/>
    <property type="match status" value="1"/>
</dbReference>
<evidence type="ECO:0000256" key="1">
    <source>
        <dbReference type="ARBA" id="ARBA00000085"/>
    </source>
</evidence>
<dbReference type="InterPro" id="IPR003661">
    <property type="entry name" value="HisK_dim/P_dom"/>
</dbReference>
<dbReference type="Proteomes" id="UP000664795">
    <property type="component" value="Unassembled WGS sequence"/>
</dbReference>
<evidence type="ECO:0000256" key="18">
    <source>
        <dbReference type="SAM" id="Coils"/>
    </source>
</evidence>
<feature type="domain" description="PAC" evidence="23">
    <location>
        <begin position="80"/>
        <end position="132"/>
    </location>
</feature>
<dbReference type="InterPro" id="IPR000700">
    <property type="entry name" value="PAS-assoc_C"/>
</dbReference>
<dbReference type="Pfam" id="PF00989">
    <property type="entry name" value="PAS"/>
    <property type="match status" value="2"/>
</dbReference>
<evidence type="ECO:0000256" key="4">
    <source>
        <dbReference type="ARBA" id="ARBA00022475"/>
    </source>
</evidence>
<accession>A0A939G136</accession>
<keyword evidence="7" id="KW-0812">Transmembrane</keyword>
<evidence type="ECO:0000259" key="20">
    <source>
        <dbReference type="PROSITE" id="PS50109"/>
    </source>
</evidence>
<name>A0A939G136_9BACT</name>
<proteinExistence type="predicted"/>
<comment type="catalytic activity">
    <reaction evidence="1">
        <text>ATP + protein L-histidine = ADP + protein N-phospho-L-histidine.</text>
        <dbReference type="EC" id="2.7.13.3"/>
    </reaction>
</comment>
<dbReference type="FunFam" id="3.30.565.10:FF:000010">
    <property type="entry name" value="Sensor histidine kinase RcsC"/>
    <property type="match status" value="1"/>
</dbReference>
<dbReference type="EMBL" id="JAFMYU010000002">
    <property type="protein sequence ID" value="MBO0930034.1"/>
    <property type="molecule type" value="Genomic_DNA"/>
</dbReference>
<dbReference type="InterPro" id="IPR029016">
    <property type="entry name" value="GAF-like_dom_sf"/>
</dbReference>
<dbReference type="CDD" id="cd00130">
    <property type="entry name" value="PAS"/>
    <property type="match status" value="3"/>
</dbReference>
<dbReference type="PROSITE" id="PS50894">
    <property type="entry name" value="HPT"/>
    <property type="match status" value="1"/>
</dbReference>
<evidence type="ECO:0000313" key="25">
    <source>
        <dbReference type="EMBL" id="MBO0930034.1"/>
    </source>
</evidence>
<evidence type="ECO:0000256" key="19">
    <source>
        <dbReference type="SAM" id="MobiDB-lite"/>
    </source>
</evidence>
<dbReference type="PROSITE" id="PS50110">
    <property type="entry name" value="RESPONSE_REGULATORY"/>
    <property type="match status" value="1"/>
</dbReference>
<dbReference type="PANTHER" id="PTHR45339">
    <property type="entry name" value="HYBRID SIGNAL TRANSDUCTION HISTIDINE KINASE J"/>
    <property type="match status" value="1"/>
</dbReference>
<dbReference type="SMART" id="SM00448">
    <property type="entry name" value="REC"/>
    <property type="match status" value="1"/>
</dbReference>
<dbReference type="PROSITE" id="PS50109">
    <property type="entry name" value="HIS_KIN"/>
    <property type="match status" value="1"/>
</dbReference>
<dbReference type="NCBIfam" id="TIGR00229">
    <property type="entry name" value="sensory_box"/>
    <property type="match status" value="4"/>
</dbReference>
<organism evidence="25 26">
    <name type="scientific">Fibrella aquatilis</name>
    <dbReference type="NCBI Taxonomy" id="2817059"/>
    <lineage>
        <taxon>Bacteria</taxon>
        <taxon>Pseudomonadati</taxon>
        <taxon>Bacteroidota</taxon>
        <taxon>Cytophagia</taxon>
        <taxon>Cytophagales</taxon>
        <taxon>Spirosomataceae</taxon>
        <taxon>Fibrella</taxon>
    </lineage>
</organism>
<feature type="compositionally biased region" description="Polar residues" evidence="19">
    <location>
        <begin position="1102"/>
        <end position="1112"/>
    </location>
</feature>
<keyword evidence="11" id="KW-1133">Transmembrane helix</keyword>
<evidence type="ECO:0000256" key="6">
    <source>
        <dbReference type="ARBA" id="ARBA00022679"/>
    </source>
</evidence>
<evidence type="ECO:0000256" key="9">
    <source>
        <dbReference type="ARBA" id="ARBA00022777"/>
    </source>
</evidence>
<feature type="region of interest" description="Disordered" evidence="19">
    <location>
        <begin position="1067"/>
        <end position="1116"/>
    </location>
</feature>
<keyword evidence="12" id="KW-0902">Two-component regulatory system</keyword>
<dbReference type="SUPFAM" id="SSF55781">
    <property type="entry name" value="GAF domain-like"/>
    <property type="match status" value="1"/>
</dbReference>
<dbReference type="SUPFAM" id="SSF47384">
    <property type="entry name" value="Homodimeric domain of signal transducing histidine kinase"/>
    <property type="match status" value="1"/>
</dbReference>
<dbReference type="InterPro" id="IPR036890">
    <property type="entry name" value="HATPase_C_sf"/>
</dbReference>
<evidence type="ECO:0000256" key="11">
    <source>
        <dbReference type="ARBA" id="ARBA00022989"/>
    </source>
</evidence>
<dbReference type="InterPro" id="IPR036097">
    <property type="entry name" value="HisK_dim/P_sf"/>
</dbReference>
<dbReference type="SMART" id="SM00387">
    <property type="entry name" value="HATPase_c"/>
    <property type="match status" value="1"/>
</dbReference>
<dbReference type="SUPFAM" id="SSF52172">
    <property type="entry name" value="CheY-like"/>
    <property type="match status" value="1"/>
</dbReference>
<dbReference type="SMART" id="SM00091">
    <property type="entry name" value="PAS"/>
    <property type="match status" value="4"/>
</dbReference>
<dbReference type="Pfam" id="PF00072">
    <property type="entry name" value="Response_reg"/>
    <property type="match status" value="1"/>
</dbReference>
<dbReference type="PRINTS" id="PR00344">
    <property type="entry name" value="BCTRLSENSOR"/>
</dbReference>
<dbReference type="EC" id="2.7.13.3" evidence="3"/>
<dbReference type="Pfam" id="PF13426">
    <property type="entry name" value="PAS_9"/>
    <property type="match status" value="1"/>
</dbReference>
<comment type="subcellular location">
    <subcellularLocation>
        <location evidence="2">Cell membrane</location>
        <topology evidence="2">Multi-pass membrane protein</topology>
    </subcellularLocation>
</comment>
<dbReference type="Pfam" id="PF02518">
    <property type="entry name" value="HATPase_c"/>
    <property type="match status" value="1"/>
</dbReference>
<dbReference type="PROSITE" id="PS50113">
    <property type="entry name" value="PAC"/>
    <property type="match status" value="3"/>
</dbReference>
<dbReference type="Gene3D" id="1.10.287.130">
    <property type="match status" value="1"/>
</dbReference>
<protein>
    <recommendedName>
        <fullName evidence="15">Sensory/regulatory protein RpfC</fullName>
        <ecNumber evidence="3">2.7.13.3</ecNumber>
    </recommendedName>
</protein>
<gene>
    <name evidence="25" type="ORF">J2I48_03470</name>
</gene>
<keyword evidence="4" id="KW-1003">Cell membrane</keyword>
<evidence type="ECO:0000256" key="5">
    <source>
        <dbReference type="ARBA" id="ARBA00022553"/>
    </source>
</evidence>
<dbReference type="AlphaFoldDB" id="A0A939G136"/>
<dbReference type="GO" id="GO:0000155">
    <property type="term" value="F:phosphorelay sensor kinase activity"/>
    <property type="evidence" value="ECO:0007669"/>
    <property type="project" value="InterPro"/>
</dbReference>
<evidence type="ECO:0000256" key="16">
    <source>
        <dbReference type="PROSITE-ProRule" id="PRU00110"/>
    </source>
</evidence>
<dbReference type="SUPFAM" id="SSF55785">
    <property type="entry name" value="PYP-like sensor domain (PAS domain)"/>
    <property type="match status" value="4"/>
</dbReference>
<keyword evidence="13" id="KW-0472">Membrane</keyword>
<dbReference type="CDD" id="cd00082">
    <property type="entry name" value="HisKA"/>
    <property type="match status" value="1"/>
</dbReference>
<comment type="caution">
    <text evidence="25">The sequence shown here is derived from an EMBL/GenBank/DDBJ whole genome shotgun (WGS) entry which is preliminary data.</text>
</comment>
<dbReference type="PROSITE" id="PS50112">
    <property type="entry name" value="PAS"/>
    <property type="match status" value="3"/>
</dbReference>
<dbReference type="CDD" id="cd16922">
    <property type="entry name" value="HATPase_EvgS-ArcB-TorS-like"/>
    <property type="match status" value="1"/>
</dbReference>
<dbReference type="Gene3D" id="3.40.50.2300">
    <property type="match status" value="1"/>
</dbReference>
<dbReference type="InterPro" id="IPR004358">
    <property type="entry name" value="Sig_transdc_His_kin-like_C"/>
</dbReference>
<keyword evidence="26" id="KW-1185">Reference proteome</keyword>
<keyword evidence="6" id="KW-0808">Transferase</keyword>
<dbReference type="Gene3D" id="3.30.565.10">
    <property type="entry name" value="Histidine kinase-like ATPase, C-terminal domain"/>
    <property type="match status" value="1"/>
</dbReference>
<dbReference type="Gene3D" id="1.20.120.160">
    <property type="entry name" value="HPT domain"/>
    <property type="match status" value="1"/>
</dbReference>
<evidence type="ECO:0000256" key="7">
    <source>
        <dbReference type="ARBA" id="ARBA00022692"/>
    </source>
</evidence>
<reference evidence="25 26" key="1">
    <citation type="submission" date="2021-03" db="EMBL/GenBank/DDBJ databases">
        <title>Fibrella sp. HMF5036 genome sequencing and assembly.</title>
        <authorList>
            <person name="Kang H."/>
            <person name="Kim H."/>
            <person name="Bae S."/>
            <person name="Joh K."/>
        </authorList>
    </citation>
    <scope>NUCLEOTIDE SEQUENCE [LARGE SCALE GENOMIC DNA]</scope>
    <source>
        <strain evidence="25 26">HMF5036</strain>
    </source>
</reference>
<dbReference type="CDD" id="cd17546">
    <property type="entry name" value="REC_hyHK_CKI1_RcsC-like"/>
    <property type="match status" value="1"/>
</dbReference>
<evidence type="ECO:0000256" key="17">
    <source>
        <dbReference type="PROSITE-ProRule" id="PRU00169"/>
    </source>
</evidence>
<dbReference type="InterPro" id="IPR013767">
    <property type="entry name" value="PAS_fold"/>
</dbReference>
<evidence type="ECO:0000313" key="26">
    <source>
        <dbReference type="Proteomes" id="UP000664795"/>
    </source>
</evidence>
<feature type="compositionally biased region" description="Basic and acidic residues" evidence="19">
    <location>
        <begin position="1067"/>
        <end position="1086"/>
    </location>
</feature>
<keyword evidence="5 17" id="KW-0597">Phosphoprotein</keyword>
<feature type="domain" description="PAS" evidence="22">
    <location>
        <begin position="553"/>
        <end position="608"/>
    </location>
</feature>
<feature type="domain" description="Histidine kinase" evidence="20">
    <location>
        <begin position="694"/>
        <end position="915"/>
    </location>
</feature>
<dbReference type="InterPro" id="IPR008207">
    <property type="entry name" value="Sig_transdc_His_kin_Hpt_dom"/>
</dbReference>
<feature type="domain" description="PAS" evidence="22">
    <location>
        <begin position="133"/>
        <end position="203"/>
    </location>
</feature>
<evidence type="ECO:0000256" key="10">
    <source>
        <dbReference type="ARBA" id="ARBA00022840"/>
    </source>
</evidence>
<dbReference type="SMART" id="SM00086">
    <property type="entry name" value="PAC"/>
    <property type="match status" value="4"/>
</dbReference>
<evidence type="ECO:0000256" key="14">
    <source>
        <dbReference type="ARBA" id="ARBA00064003"/>
    </source>
</evidence>
<evidence type="ECO:0000256" key="15">
    <source>
        <dbReference type="ARBA" id="ARBA00068150"/>
    </source>
</evidence>
<dbReference type="GO" id="GO:0005886">
    <property type="term" value="C:plasma membrane"/>
    <property type="evidence" value="ECO:0007669"/>
    <property type="project" value="UniProtKB-SubCell"/>
</dbReference>
<evidence type="ECO:0000259" key="24">
    <source>
        <dbReference type="PROSITE" id="PS50894"/>
    </source>
</evidence>
<dbReference type="InterPro" id="IPR001789">
    <property type="entry name" value="Sig_transdc_resp-reg_receiver"/>
</dbReference>
<dbReference type="Gene3D" id="3.30.450.40">
    <property type="match status" value="1"/>
</dbReference>
<dbReference type="FunFam" id="1.10.287.130:FF:000002">
    <property type="entry name" value="Two-component osmosensing histidine kinase"/>
    <property type="match status" value="1"/>
</dbReference>
<dbReference type="CDD" id="cd00088">
    <property type="entry name" value="HPT"/>
    <property type="match status" value="1"/>
</dbReference>
<dbReference type="Gene3D" id="3.30.450.20">
    <property type="entry name" value="PAS domain"/>
    <property type="match status" value="4"/>
</dbReference>
<evidence type="ECO:0000256" key="3">
    <source>
        <dbReference type="ARBA" id="ARBA00012438"/>
    </source>
</evidence>
<dbReference type="InterPro" id="IPR003594">
    <property type="entry name" value="HATPase_dom"/>
</dbReference>
<evidence type="ECO:0000259" key="22">
    <source>
        <dbReference type="PROSITE" id="PS50112"/>
    </source>
</evidence>
<dbReference type="SUPFAM" id="SSF47226">
    <property type="entry name" value="Histidine-containing phosphotransfer domain, HPT domain"/>
    <property type="match status" value="1"/>
</dbReference>
<feature type="modified residue" description="4-aspartylphosphate" evidence="17">
    <location>
        <position position="998"/>
    </location>
</feature>
<dbReference type="SUPFAM" id="SSF55874">
    <property type="entry name" value="ATPase domain of HSP90 chaperone/DNA topoisomerase II/histidine kinase"/>
    <property type="match status" value="1"/>
</dbReference>
<feature type="domain" description="PAC" evidence="23">
    <location>
        <begin position="499"/>
        <end position="552"/>
    </location>
</feature>
<evidence type="ECO:0000256" key="8">
    <source>
        <dbReference type="ARBA" id="ARBA00022741"/>
    </source>
</evidence>
<dbReference type="GO" id="GO:0005524">
    <property type="term" value="F:ATP binding"/>
    <property type="evidence" value="ECO:0007669"/>
    <property type="project" value="UniProtKB-KW"/>
</dbReference>
<keyword evidence="10" id="KW-0067">ATP-binding</keyword>
<feature type="coiled-coil region" evidence="18">
    <location>
        <begin position="657"/>
        <end position="684"/>
    </location>
</feature>
<evidence type="ECO:0000256" key="2">
    <source>
        <dbReference type="ARBA" id="ARBA00004651"/>
    </source>
</evidence>